<evidence type="ECO:0000256" key="2">
    <source>
        <dbReference type="ARBA" id="ARBA00023125"/>
    </source>
</evidence>
<accession>D9QS66</accession>
<dbReference type="GO" id="GO:0045892">
    <property type="term" value="P:negative regulation of DNA-templated transcription"/>
    <property type="evidence" value="ECO:0007669"/>
    <property type="project" value="UniProtKB-ARBA"/>
</dbReference>
<dbReference type="InterPro" id="IPR050624">
    <property type="entry name" value="HTH-type_Tx_Regulator"/>
</dbReference>
<proteinExistence type="predicted"/>
<dbReference type="EMBL" id="CP002105">
    <property type="protein sequence ID" value="ADL13357.1"/>
    <property type="molecule type" value="Genomic_DNA"/>
</dbReference>
<dbReference type="Pfam" id="PF00440">
    <property type="entry name" value="TetR_N"/>
    <property type="match status" value="1"/>
</dbReference>
<dbReference type="KEGG" id="aar:Acear_1854"/>
<dbReference type="HOGENOM" id="CLU_069356_12_2_9"/>
<sequence length="195" mass="22253">MELDNKEERILEAAAEVFADQGFFKATVIEIAEQADIAKGTIYLYFDSKQDLFKSLIVSRVNRLYQGALKDKENKSSFEAKIKSIITRELNYFAEEADLSKSIISGFSGMDEEFKKAFCKIRKKYRGVIKEIIQSEIEFEAVEDVASDDAVRALQGIIHSFGFDYYLTSTDEDSKVEELTDIIYNLFINGISEKN</sequence>
<evidence type="ECO:0000256" key="4">
    <source>
        <dbReference type="PROSITE-ProRule" id="PRU00335"/>
    </source>
</evidence>
<feature type="DNA-binding region" description="H-T-H motif" evidence="4">
    <location>
        <begin position="27"/>
        <end position="46"/>
    </location>
</feature>
<evidence type="ECO:0000313" key="6">
    <source>
        <dbReference type="EMBL" id="ADL13357.1"/>
    </source>
</evidence>
<dbReference type="InterPro" id="IPR036271">
    <property type="entry name" value="Tet_transcr_reg_TetR-rel_C_sf"/>
</dbReference>
<dbReference type="AlphaFoldDB" id="D9QS66"/>
<evidence type="ECO:0000256" key="3">
    <source>
        <dbReference type="ARBA" id="ARBA00023163"/>
    </source>
</evidence>
<dbReference type="STRING" id="574087.Acear_1854"/>
<keyword evidence="1" id="KW-0805">Transcription regulation</keyword>
<dbReference type="InterPro" id="IPR001647">
    <property type="entry name" value="HTH_TetR"/>
</dbReference>
<reference evidence="6 7" key="1">
    <citation type="journal article" date="2010" name="Stand. Genomic Sci.">
        <title>Complete genome sequence of Acetohalobium arabaticum type strain (Z-7288).</title>
        <authorList>
            <person name="Sikorski J."/>
            <person name="Lapidus A."/>
            <person name="Chertkov O."/>
            <person name="Lucas S."/>
            <person name="Copeland A."/>
            <person name="Glavina Del Rio T."/>
            <person name="Nolan M."/>
            <person name="Tice H."/>
            <person name="Cheng J.F."/>
            <person name="Han C."/>
            <person name="Brambilla E."/>
            <person name="Pitluck S."/>
            <person name="Liolios K."/>
            <person name="Ivanova N."/>
            <person name="Mavromatis K."/>
            <person name="Mikhailova N."/>
            <person name="Pati A."/>
            <person name="Bruce D."/>
            <person name="Detter C."/>
            <person name="Tapia R."/>
            <person name="Goodwin L."/>
            <person name="Chen A."/>
            <person name="Palaniappan K."/>
            <person name="Land M."/>
            <person name="Hauser L."/>
            <person name="Chang Y.J."/>
            <person name="Jeffries C.D."/>
            <person name="Rohde M."/>
            <person name="Goker M."/>
            <person name="Spring S."/>
            <person name="Woyke T."/>
            <person name="Bristow J."/>
            <person name="Eisen J.A."/>
            <person name="Markowitz V."/>
            <person name="Hugenholtz P."/>
            <person name="Kyrpides N.C."/>
            <person name="Klenk H.P."/>
        </authorList>
    </citation>
    <scope>NUCLEOTIDE SEQUENCE [LARGE SCALE GENOMIC DNA]</scope>
    <source>
        <strain evidence="7">ATCC 49924 / DSM 5501 / Z-7288</strain>
    </source>
</reference>
<keyword evidence="2 4" id="KW-0238">DNA-binding</keyword>
<dbReference type="Gene3D" id="1.10.357.10">
    <property type="entry name" value="Tetracycline Repressor, domain 2"/>
    <property type="match status" value="1"/>
</dbReference>
<keyword evidence="7" id="KW-1185">Reference proteome</keyword>
<dbReference type="SUPFAM" id="SSF46689">
    <property type="entry name" value="Homeodomain-like"/>
    <property type="match status" value="1"/>
</dbReference>
<dbReference type="Gene3D" id="1.10.10.60">
    <property type="entry name" value="Homeodomain-like"/>
    <property type="match status" value="1"/>
</dbReference>
<dbReference type="InterPro" id="IPR023772">
    <property type="entry name" value="DNA-bd_HTH_TetR-type_CS"/>
</dbReference>
<dbReference type="Proteomes" id="UP000001661">
    <property type="component" value="Chromosome"/>
</dbReference>
<keyword evidence="3" id="KW-0804">Transcription</keyword>
<dbReference type="PROSITE" id="PS01081">
    <property type="entry name" value="HTH_TETR_1"/>
    <property type="match status" value="1"/>
</dbReference>
<feature type="domain" description="HTH tetR-type" evidence="5">
    <location>
        <begin position="4"/>
        <end position="64"/>
    </location>
</feature>
<gene>
    <name evidence="6" type="ordered locus">Acear_1854</name>
</gene>
<dbReference type="RefSeq" id="WP_013278802.1">
    <property type="nucleotide sequence ID" value="NC_014378.1"/>
</dbReference>
<evidence type="ECO:0000256" key="1">
    <source>
        <dbReference type="ARBA" id="ARBA00023015"/>
    </source>
</evidence>
<dbReference type="PANTHER" id="PTHR43479">
    <property type="entry name" value="ACREF/ENVCD OPERON REPRESSOR-RELATED"/>
    <property type="match status" value="1"/>
</dbReference>
<dbReference type="SUPFAM" id="SSF48498">
    <property type="entry name" value="Tetracyclin repressor-like, C-terminal domain"/>
    <property type="match status" value="1"/>
</dbReference>
<dbReference type="GO" id="GO:0003677">
    <property type="term" value="F:DNA binding"/>
    <property type="evidence" value="ECO:0007669"/>
    <property type="project" value="UniProtKB-UniRule"/>
</dbReference>
<dbReference type="eggNOG" id="COG1309">
    <property type="taxonomic scope" value="Bacteria"/>
</dbReference>
<dbReference type="PRINTS" id="PR00455">
    <property type="entry name" value="HTHTETR"/>
</dbReference>
<protein>
    <submittedName>
        <fullName evidence="6">Transcriptional regulator, TetR family</fullName>
    </submittedName>
</protein>
<dbReference type="FunFam" id="1.10.10.60:FF:000141">
    <property type="entry name" value="TetR family transcriptional regulator"/>
    <property type="match status" value="1"/>
</dbReference>
<evidence type="ECO:0000313" key="7">
    <source>
        <dbReference type="Proteomes" id="UP000001661"/>
    </source>
</evidence>
<evidence type="ECO:0000259" key="5">
    <source>
        <dbReference type="PROSITE" id="PS50977"/>
    </source>
</evidence>
<dbReference type="PROSITE" id="PS50977">
    <property type="entry name" value="HTH_TETR_2"/>
    <property type="match status" value="1"/>
</dbReference>
<name>D9QS66_ACEAZ</name>
<organism evidence="6 7">
    <name type="scientific">Acetohalobium arabaticum (strain ATCC 49924 / DSM 5501 / Z-7288)</name>
    <dbReference type="NCBI Taxonomy" id="574087"/>
    <lineage>
        <taxon>Bacteria</taxon>
        <taxon>Bacillati</taxon>
        <taxon>Bacillota</taxon>
        <taxon>Clostridia</taxon>
        <taxon>Halanaerobiales</taxon>
        <taxon>Halobacteroidaceae</taxon>
        <taxon>Acetohalobium</taxon>
    </lineage>
</organism>
<dbReference type="PANTHER" id="PTHR43479:SF11">
    <property type="entry name" value="ACREF_ENVCD OPERON REPRESSOR-RELATED"/>
    <property type="match status" value="1"/>
</dbReference>
<dbReference type="InterPro" id="IPR009057">
    <property type="entry name" value="Homeodomain-like_sf"/>
</dbReference>